<evidence type="ECO:0000256" key="1">
    <source>
        <dbReference type="ARBA" id="ARBA00023015"/>
    </source>
</evidence>
<dbReference type="GO" id="GO:0003677">
    <property type="term" value="F:DNA binding"/>
    <property type="evidence" value="ECO:0007669"/>
    <property type="project" value="UniProtKB-KW"/>
</dbReference>
<dbReference type="OrthoDB" id="9812325at2"/>
<sequence>MHSTPHSITGDIFRDLAQSERAEVERHIAYNLYPPGQVFHAPNEVGEHLFVLRAGRVRIYKLSSEGRALTLMLLEPVTIFGEMALVGQSLHDTFAETMSESTIGLIGRATLRCILERYPPVALACMELMGQRLRAMEHKLADIAFKSVPQRLASLLLSLAGVTTTHELPPSPPLRVVRYTHQQLADMVGSYRETITKALGELREAGIIRVEDDGLTLVDVAALQRIALR</sequence>
<dbReference type="InterPro" id="IPR018490">
    <property type="entry name" value="cNMP-bd_dom_sf"/>
</dbReference>
<dbReference type="Gene3D" id="2.60.120.10">
    <property type="entry name" value="Jelly Rolls"/>
    <property type="match status" value="1"/>
</dbReference>
<gene>
    <name evidence="6" type="ORF">CJ255_15995</name>
</gene>
<organism evidence="6 7">
    <name type="scientific">Candidatus Viridilinea mediisalina</name>
    <dbReference type="NCBI Taxonomy" id="2024553"/>
    <lineage>
        <taxon>Bacteria</taxon>
        <taxon>Bacillati</taxon>
        <taxon>Chloroflexota</taxon>
        <taxon>Chloroflexia</taxon>
        <taxon>Chloroflexales</taxon>
        <taxon>Chloroflexineae</taxon>
        <taxon>Oscillochloridaceae</taxon>
        <taxon>Candidatus Viridilinea</taxon>
    </lineage>
</organism>
<keyword evidence="2" id="KW-0238">DNA-binding</keyword>
<dbReference type="AlphaFoldDB" id="A0A2A6RGM2"/>
<evidence type="ECO:0000256" key="3">
    <source>
        <dbReference type="ARBA" id="ARBA00023163"/>
    </source>
</evidence>
<dbReference type="RefSeq" id="WP_097645102.1">
    <property type="nucleotide sequence ID" value="NZ_NQWI01000091.1"/>
</dbReference>
<dbReference type="SMART" id="SM00100">
    <property type="entry name" value="cNMP"/>
    <property type="match status" value="1"/>
</dbReference>
<dbReference type="InterPro" id="IPR036388">
    <property type="entry name" value="WH-like_DNA-bd_sf"/>
</dbReference>
<evidence type="ECO:0000313" key="6">
    <source>
        <dbReference type="EMBL" id="PDW02036.1"/>
    </source>
</evidence>
<dbReference type="PRINTS" id="PR00034">
    <property type="entry name" value="HTHCRP"/>
</dbReference>
<dbReference type="PROSITE" id="PS50042">
    <property type="entry name" value="CNMP_BINDING_3"/>
    <property type="match status" value="1"/>
</dbReference>
<dbReference type="EMBL" id="NQWI01000091">
    <property type="protein sequence ID" value="PDW02036.1"/>
    <property type="molecule type" value="Genomic_DNA"/>
</dbReference>
<dbReference type="InterPro" id="IPR036390">
    <property type="entry name" value="WH_DNA-bd_sf"/>
</dbReference>
<dbReference type="Pfam" id="PF00027">
    <property type="entry name" value="cNMP_binding"/>
    <property type="match status" value="1"/>
</dbReference>
<feature type="domain" description="HTH crp-type" evidence="5">
    <location>
        <begin position="146"/>
        <end position="221"/>
    </location>
</feature>
<dbReference type="InterPro" id="IPR000595">
    <property type="entry name" value="cNMP-bd_dom"/>
</dbReference>
<evidence type="ECO:0000256" key="2">
    <source>
        <dbReference type="ARBA" id="ARBA00023125"/>
    </source>
</evidence>
<dbReference type="SUPFAM" id="SSF46785">
    <property type="entry name" value="Winged helix' DNA-binding domain"/>
    <property type="match status" value="1"/>
</dbReference>
<dbReference type="FunFam" id="1.10.10.10:FF:000019">
    <property type="entry name" value="Crp/Fnr family transcriptional regulator"/>
    <property type="match status" value="1"/>
</dbReference>
<dbReference type="PANTHER" id="PTHR24567">
    <property type="entry name" value="CRP FAMILY TRANSCRIPTIONAL REGULATORY PROTEIN"/>
    <property type="match status" value="1"/>
</dbReference>
<evidence type="ECO:0000259" key="4">
    <source>
        <dbReference type="PROSITE" id="PS50042"/>
    </source>
</evidence>
<evidence type="ECO:0000259" key="5">
    <source>
        <dbReference type="PROSITE" id="PS51063"/>
    </source>
</evidence>
<dbReference type="InterPro" id="IPR014710">
    <property type="entry name" value="RmlC-like_jellyroll"/>
</dbReference>
<proteinExistence type="predicted"/>
<evidence type="ECO:0000313" key="7">
    <source>
        <dbReference type="Proteomes" id="UP000220527"/>
    </source>
</evidence>
<dbReference type="GO" id="GO:0005829">
    <property type="term" value="C:cytosol"/>
    <property type="evidence" value="ECO:0007669"/>
    <property type="project" value="TreeGrafter"/>
</dbReference>
<accession>A0A2A6RGM2</accession>
<protein>
    <submittedName>
        <fullName evidence="6">Cyclic nucleotide-binding protein</fullName>
    </submittedName>
</protein>
<dbReference type="SUPFAM" id="SSF51206">
    <property type="entry name" value="cAMP-binding domain-like"/>
    <property type="match status" value="1"/>
</dbReference>
<keyword evidence="1" id="KW-0805">Transcription regulation</keyword>
<dbReference type="Gene3D" id="1.10.10.10">
    <property type="entry name" value="Winged helix-like DNA-binding domain superfamily/Winged helix DNA-binding domain"/>
    <property type="match status" value="1"/>
</dbReference>
<dbReference type="PROSITE" id="PS51063">
    <property type="entry name" value="HTH_CRP_2"/>
    <property type="match status" value="1"/>
</dbReference>
<dbReference type="SMART" id="SM00419">
    <property type="entry name" value="HTH_CRP"/>
    <property type="match status" value="1"/>
</dbReference>
<dbReference type="InterPro" id="IPR012318">
    <property type="entry name" value="HTH_CRP"/>
</dbReference>
<reference evidence="7" key="1">
    <citation type="submission" date="2017-08" db="EMBL/GenBank/DDBJ databases">
        <authorList>
            <person name="Grouzdev D.S."/>
            <person name="Gaisin V.A."/>
            <person name="Rysina M.S."/>
            <person name="Gorlenko V.M."/>
        </authorList>
    </citation>
    <scope>NUCLEOTIDE SEQUENCE [LARGE SCALE GENOMIC DNA]</scope>
    <source>
        <strain evidence="7">Kir15-3F</strain>
    </source>
</reference>
<keyword evidence="7" id="KW-1185">Reference proteome</keyword>
<keyword evidence="3" id="KW-0804">Transcription</keyword>
<dbReference type="GO" id="GO:0003700">
    <property type="term" value="F:DNA-binding transcription factor activity"/>
    <property type="evidence" value="ECO:0007669"/>
    <property type="project" value="TreeGrafter"/>
</dbReference>
<dbReference type="CDD" id="cd00038">
    <property type="entry name" value="CAP_ED"/>
    <property type="match status" value="1"/>
</dbReference>
<name>A0A2A6RGM2_9CHLR</name>
<dbReference type="Proteomes" id="UP000220527">
    <property type="component" value="Unassembled WGS sequence"/>
</dbReference>
<comment type="caution">
    <text evidence="6">The sequence shown here is derived from an EMBL/GenBank/DDBJ whole genome shotgun (WGS) entry which is preliminary data.</text>
</comment>
<dbReference type="Pfam" id="PF13545">
    <property type="entry name" value="HTH_Crp_2"/>
    <property type="match status" value="1"/>
</dbReference>
<feature type="domain" description="Cyclic nucleotide-binding" evidence="4">
    <location>
        <begin position="12"/>
        <end position="115"/>
    </location>
</feature>
<dbReference type="PANTHER" id="PTHR24567:SF74">
    <property type="entry name" value="HTH-TYPE TRANSCRIPTIONAL REGULATOR ARCR"/>
    <property type="match status" value="1"/>
</dbReference>
<dbReference type="InterPro" id="IPR050397">
    <property type="entry name" value="Env_Response_Regulators"/>
</dbReference>